<dbReference type="CDD" id="cd03426">
    <property type="entry name" value="NUDIX_CoAse_Nudt7"/>
    <property type="match status" value="1"/>
</dbReference>
<keyword evidence="5" id="KW-0378">Hydrolase</keyword>
<dbReference type="GO" id="GO:0030145">
    <property type="term" value="F:manganese ion binding"/>
    <property type="evidence" value="ECO:0007669"/>
    <property type="project" value="InterPro"/>
</dbReference>
<dbReference type="GO" id="GO:0009132">
    <property type="term" value="P:nucleoside diphosphate metabolic process"/>
    <property type="evidence" value="ECO:0007669"/>
    <property type="project" value="InterPro"/>
</dbReference>
<evidence type="ECO:0000259" key="8">
    <source>
        <dbReference type="PROSITE" id="PS51462"/>
    </source>
</evidence>
<dbReference type="AlphaFoldDB" id="A0A0L0HNW6"/>
<dbReference type="InterPro" id="IPR000059">
    <property type="entry name" value="NUDIX_hydrolase_NudL_CS"/>
</dbReference>
<comment type="cofactor">
    <cofactor evidence="2">
        <name>Mg(2+)</name>
        <dbReference type="ChEBI" id="CHEBI:18420"/>
    </cofactor>
</comment>
<dbReference type="RefSeq" id="XP_016610787.1">
    <property type="nucleotide sequence ID" value="XM_016750143.1"/>
</dbReference>
<dbReference type="PANTHER" id="PTHR12992:SF11">
    <property type="entry name" value="MITOCHONDRIAL COENZYME A DIPHOSPHATASE NUDT8"/>
    <property type="match status" value="1"/>
</dbReference>
<dbReference type="OrthoDB" id="206213at2759"/>
<keyword evidence="7" id="KW-0464">Manganese</keyword>
<dbReference type="GO" id="GO:0010945">
    <property type="term" value="F:coenzyme A diphosphatase activity"/>
    <property type="evidence" value="ECO:0007669"/>
    <property type="project" value="InterPro"/>
</dbReference>
<dbReference type="InterPro" id="IPR000086">
    <property type="entry name" value="NUDIX_hydrolase_dom"/>
</dbReference>
<dbReference type="GeneID" id="27685467"/>
<sequence>MNLNPHKMRSHHIVRLYSSAATKATTAAPQQPPPPPLNPSSLQYTTPILSTYSTRLASHTSSIKSPRWTYKGPPNTAWRHAAILIPLCTAHGKPSILFTMRSSKLRRHGGEVSFPGGAVDPGDKDVIATALRETHEEILIPPDHVTVLGQFHPLPDRTHSILIHPILSHIHTPHSLVPESMPFNPTEVEEVFCVSLEELLGMQTETEHLRGGKRLVRNWNVGEKRIWGLTAWVLEAVLRVVVAPGGVSEEWREAWRAERGISND</sequence>
<reference evidence="9 10" key="1">
    <citation type="submission" date="2009-08" db="EMBL/GenBank/DDBJ databases">
        <title>The Genome Sequence of Spizellomyces punctatus strain DAOM BR117.</title>
        <authorList>
            <consortium name="The Broad Institute Genome Sequencing Platform"/>
            <person name="Russ C."/>
            <person name="Cuomo C."/>
            <person name="Shea T."/>
            <person name="Young S.K."/>
            <person name="Zeng Q."/>
            <person name="Koehrsen M."/>
            <person name="Haas B."/>
            <person name="Borodovsky M."/>
            <person name="Guigo R."/>
            <person name="Alvarado L."/>
            <person name="Berlin A."/>
            <person name="Bochicchio J."/>
            <person name="Borenstein D."/>
            <person name="Chapman S."/>
            <person name="Chen Z."/>
            <person name="Engels R."/>
            <person name="Freedman E."/>
            <person name="Gellesch M."/>
            <person name="Goldberg J."/>
            <person name="Griggs A."/>
            <person name="Gujja S."/>
            <person name="Heiman D."/>
            <person name="Hepburn T."/>
            <person name="Howarth C."/>
            <person name="Jen D."/>
            <person name="Larson L."/>
            <person name="Lewis B."/>
            <person name="Mehta T."/>
            <person name="Park D."/>
            <person name="Pearson M."/>
            <person name="Roberts A."/>
            <person name="Saif S."/>
            <person name="Shenoy N."/>
            <person name="Sisk P."/>
            <person name="Stolte C."/>
            <person name="Sykes S."/>
            <person name="Thomson T."/>
            <person name="Walk T."/>
            <person name="White J."/>
            <person name="Yandava C."/>
            <person name="Burger G."/>
            <person name="Gray M.W."/>
            <person name="Holland P.W.H."/>
            <person name="King N."/>
            <person name="Lang F.B.F."/>
            <person name="Roger A.J."/>
            <person name="Ruiz-Trillo I."/>
            <person name="Lander E."/>
            <person name="Nusbaum C."/>
        </authorList>
    </citation>
    <scope>NUCLEOTIDE SEQUENCE [LARGE SCALE GENOMIC DNA]</scope>
    <source>
        <strain evidence="9 10">DAOM BR117</strain>
    </source>
</reference>
<dbReference type="Proteomes" id="UP000053201">
    <property type="component" value="Unassembled WGS sequence"/>
</dbReference>
<dbReference type="PANTHER" id="PTHR12992">
    <property type="entry name" value="NUDIX HYDROLASE"/>
    <property type="match status" value="1"/>
</dbReference>
<keyword evidence="6" id="KW-0460">Magnesium</keyword>
<dbReference type="STRING" id="645134.A0A0L0HNW6"/>
<name>A0A0L0HNW6_SPIPD</name>
<dbReference type="SUPFAM" id="SSF55811">
    <property type="entry name" value="Nudix"/>
    <property type="match status" value="1"/>
</dbReference>
<dbReference type="EMBL" id="KQ257452">
    <property type="protein sequence ID" value="KND02748.1"/>
    <property type="molecule type" value="Genomic_DNA"/>
</dbReference>
<organism evidence="9 10">
    <name type="scientific">Spizellomyces punctatus (strain DAOM BR117)</name>
    <dbReference type="NCBI Taxonomy" id="645134"/>
    <lineage>
        <taxon>Eukaryota</taxon>
        <taxon>Fungi</taxon>
        <taxon>Fungi incertae sedis</taxon>
        <taxon>Chytridiomycota</taxon>
        <taxon>Chytridiomycota incertae sedis</taxon>
        <taxon>Chytridiomycetes</taxon>
        <taxon>Spizellomycetales</taxon>
        <taxon>Spizellomycetaceae</taxon>
        <taxon>Spizellomyces</taxon>
    </lineage>
</organism>
<dbReference type="InterPro" id="IPR015797">
    <property type="entry name" value="NUDIX_hydrolase-like_dom_sf"/>
</dbReference>
<dbReference type="Pfam" id="PF00293">
    <property type="entry name" value="NUDIX"/>
    <property type="match status" value="1"/>
</dbReference>
<proteinExistence type="inferred from homology"/>
<dbReference type="FunCoup" id="A0A0L0HNW6">
    <property type="interactions" value="15"/>
</dbReference>
<evidence type="ECO:0000313" key="9">
    <source>
        <dbReference type="EMBL" id="KND02748.1"/>
    </source>
</evidence>
<evidence type="ECO:0000256" key="1">
    <source>
        <dbReference type="ARBA" id="ARBA00001936"/>
    </source>
</evidence>
<evidence type="ECO:0000256" key="7">
    <source>
        <dbReference type="ARBA" id="ARBA00023211"/>
    </source>
</evidence>
<evidence type="ECO:0000313" key="10">
    <source>
        <dbReference type="Proteomes" id="UP000053201"/>
    </source>
</evidence>
<evidence type="ECO:0000256" key="3">
    <source>
        <dbReference type="ARBA" id="ARBA00006506"/>
    </source>
</evidence>
<keyword evidence="4" id="KW-0479">Metal-binding</keyword>
<dbReference type="InterPro" id="IPR045121">
    <property type="entry name" value="CoAse"/>
</dbReference>
<dbReference type="InParanoid" id="A0A0L0HNW6"/>
<dbReference type="GO" id="GO:0000287">
    <property type="term" value="F:magnesium ion binding"/>
    <property type="evidence" value="ECO:0007669"/>
    <property type="project" value="InterPro"/>
</dbReference>
<gene>
    <name evidence="9" type="ORF">SPPG_01831</name>
</gene>
<dbReference type="OMA" id="RDLKWIH"/>
<protein>
    <recommendedName>
        <fullName evidence="8">Nudix hydrolase domain-containing protein</fullName>
    </recommendedName>
</protein>
<comment type="similarity">
    <text evidence="3">Belongs to the Nudix hydrolase family. PCD1 subfamily.</text>
</comment>
<accession>A0A0L0HNW6</accession>
<feature type="domain" description="Nudix hydrolase" evidence="8">
    <location>
        <begin position="78"/>
        <end position="222"/>
    </location>
</feature>
<comment type="cofactor">
    <cofactor evidence="1">
        <name>Mn(2+)</name>
        <dbReference type="ChEBI" id="CHEBI:29035"/>
    </cofactor>
</comment>
<dbReference type="Gene3D" id="3.90.79.10">
    <property type="entry name" value="Nucleoside Triphosphate Pyrophosphohydrolase"/>
    <property type="match status" value="1"/>
</dbReference>
<evidence type="ECO:0000256" key="6">
    <source>
        <dbReference type="ARBA" id="ARBA00022842"/>
    </source>
</evidence>
<dbReference type="VEuPathDB" id="FungiDB:SPPG_01831"/>
<evidence type="ECO:0000256" key="5">
    <source>
        <dbReference type="ARBA" id="ARBA00022801"/>
    </source>
</evidence>
<dbReference type="PROSITE" id="PS01293">
    <property type="entry name" value="NUDIX_COA"/>
    <property type="match status" value="1"/>
</dbReference>
<evidence type="ECO:0000256" key="4">
    <source>
        <dbReference type="ARBA" id="ARBA00022723"/>
    </source>
</evidence>
<keyword evidence="10" id="KW-1185">Reference proteome</keyword>
<evidence type="ECO:0000256" key="2">
    <source>
        <dbReference type="ARBA" id="ARBA00001946"/>
    </source>
</evidence>
<dbReference type="PROSITE" id="PS51462">
    <property type="entry name" value="NUDIX"/>
    <property type="match status" value="1"/>
</dbReference>
<dbReference type="eggNOG" id="KOG3069">
    <property type="taxonomic scope" value="Eukaryota"/>
</dbReference>